<dbReference type="GO" id="GO:0102318">
    <property type="term" value="F:2-deoxystreptamine glucosyltransferase activity"/>
    <property type="evidence" value="ECO:0007669"/>
    <property type="project" value="UniProtKB-EC"/>
</dbReference>
<keyword evidence="3" id="KW-0328">Glycosyltransferase</keyword>
<dbReference type="InterPro" id="IPR028098">
    <property type="entry name" value="Glyco_trans_4-like_N"/>
</dbReference>
<dbReference type="Proteomes" id="UP000187735">
    <property type="component" value="Chromosome"/>
</dbReference>
<dbReference type="EMBL" id="CP017641">
    <property type="protein sequence ID" value="APZ94199.1"/>
    <property type="molecule type" value="Genomic_DNA"/>
</dbReference>
<dbReference type="AlphaFoldDB" id="A0A1P8WJG6"/>
<protein>
    <submittedName>
        <fullName evidence="3">2-deoxystreptamine glucosyltransferase</fullName>
        <ecNumber evidence="3">2.4.1.284</ecNumber>
    </submittedName>
</protein>
<evidence type="ECO:0000259" key="1">
    <source>
        <dbReference type="Pfam" id="PF00534"/>
    </source>
</evidence>
<feature type="domain" description="Glycosyl transferase family 1" evidence="1">
    <location>
        <begin position="128"/>
        <end position="292"/>
    </location>
</feature>
<evidence type="ECO:0000259" key="2">
    <source>
        <dbReference type="Pfam" id="PF13439"/>
    </source>
</evidence>
<dbReference type="SUPFAM" id="SSF53756">
    <property type="entry name" value="UDP-Glycosyltransferase/glycogen phosphorylase"/>
    <property type="match status" value="1"/>
</dbReference>
<dbReference type="Pfam" id="PF00534">
    <property type="entry name" value="Glycos_transf_1"/>
    <property type="match status" value="1"/>
</dbReference>
<dbReference type="Gene3D" id="3.40.50.2000">
    <property type="entry name" value="Glycogen Phosphorylase B"/>
    <property type="match status" value="2"/>
</dbReference>
<dbReference type="PANTHER" id="PTHR12526:SF638">
    <property type="entry name" value="SPORE COAT PROTEIN SA"/>
    <property type="match status" value="1"/>
</dbReference>
<sequence>MPVHILEKRFRFDPLTFVRLRRLLHQNQPDVVQSFLFSANSYVRFPGVCPSGSKIVVAERCVDSWKSGWQLRIDRWLSNRMDVMTANSESVAEFYRSVVGVDEQKISVISNGVLPPSTTATETANAPDLRTELGLPPDTPVLGFAGRLAPQKCLNDLVWAFHLLHQAVEGSALVLVGDGPQRDQLAEFAESVGCRSRVFFTGHRSDAAQLIPQFNAFCLPSSFEGMSNSLAEAMAAGVPVIASDIPANADLITNEETGLLVPCGESVAICKAAQRILTDNNLAKSLGEKAQQVIQSKYSVEQMVTSHIELYERMAGADR</sequence>
<accession>A0A1P8WJG6</accession>
<reference evidence="3 4" key="1">
    <citation type="journal article" date="2016" name="Front. Microbiol.">
        <title>Fuerstia marisgermanicae gen. nov., sp. nov., an Unusual Member of the Phylum Planctomycetes from the German Wadden Sea.</title>
        <authorList>
            <person name="Kohn T."/>
            <person name="Heuer A."/>
            <person name="Jogler M."/>
            <person name="Vollmers J."/>
            <person name="Boedeker C."/>
            <person name="Bunk B."/>
            <person name="Rast P."/>
            <person name="Borchert D."/>
            <person name="Glockner I."/>
            <person name="Freese H.M."/>
            <person name="Klenk H.P."/>
            <person name="Overmann J."/>
            <person name="Kaster A.K."/>
            <person name="Rohde M."/>
            <person name="Wiegand S."/>
            <person name="Jogler C."/>
        </authorList>
    </citation>
    <scope>NUCLEOTIDE SEQUENCE [LARGE SCALE GENOMIC DNA]</scope>
    <source>
        <strain evidence="3 4">NH11</strain>
    </source>
</reference>
<dbReference type="PANTHER" id="PTHR12526">
    <property type="entry name" value="GLYCOSYLTRANSFERASE"/>
    <property type="match status" value="1"/>
</dbReference>
<proteinExistence type="predicted"/>
<dbReference type="STRING" id="1891926.Fuma_03823"/>
<gene>
    <name evidence="3" type="primary">kanF</name>
    <name evidence="3" type="ORF">Fuma_03823</name>
</gene>
<keyword evidence="4" id="KW-1185">Reference proteome</keyword>
<keyword evidence="3" id="KW-0808">Transferase</keyword>
<name>A0A1P8WJG6_9PLAN</name>
<organism evidence="3 4">
    <name type="scientific">Fuerstiella marisgermanici</name>
    <dbReference type="NCBI Taxonomy" id="1891926"/>
    <lineage>
        <taxon>Bacteria</taxon>
        <taxon>Pseudomonadati</taxon>
        <taxon>Planctomycetota</taxon>
        <taxon>Planctomycetia</taxon>
        <taxon>Planctomycetales</taxon>
        <taxon>Planctomycetaceae</taxon>
        <taxon>Fuerstiella</taxon>
    </lineage>
</organism>
<evidence type="ECO:0000313" key="4">
    <source>
        <dbReference type="Proteomes" id="UP000187735"/>
    </source>
</evidence>
<dbReference type="OrthoDB" id="9795746at2"/>
<dbReference type="KEGG" id="fmr:Fuma_03823"/>
<evidence type="ECO:0000313" key="3">
    <source>
        <dbReference type="EMBL" id="APZ94199.1"/>
    </source>
</evidence>
<feature type="domain" description="Glycosyltransferase subfamily 4-like N-terminal" evidence="2">
    <location>
        <begin position="3"/>
        <end position="113"/>
    </location>
</feature>
<dbReference type="Pfam" id="PF13439">
    <property type="entry name" value="Glyco_transf_4"/>
    <property type="match status" value="1"/>
</dbReference>
<dbReference type="InterPro" id="IPR001296">
    <property type="entry name" value="Glyco_trans_1"/>
</dbReference>
<dbReference type="EC" id="2.4.1.284" evidence="3"/>